<dbReference type="PANTHER" id="PTHR37471">
    <property type="entry name" value="UNNAMED PRODUCT"/>
    <property type="match status" value="1"/>
</dbReference>
<comment type="caution">
    <text evidence="2">The sequence shown here is derived from an EMBL/GenBank/DDBJ whole genome shotgun (WGS) entry which is preliminary data.</text>
</comment>
<sequence length="695" mass="76930">MVSPLAPPTLACAHPSPSQLRDSFLSRTFIRLCIASLDAVAPLSLLCVLAAVLCYPAPPAVVFTTSLPPDSAADLLLRFRTPLRALTAWCAAEVAWWLLSKASKLALDRRWWGHRAARDEITSEERWRLWRSMVESTRDPWDWMGGAFLPRTINSAPRGAEDPALKKVRIEQVGRTNVEEFIAHFMFNARLRDLQPKSLDRAELHSMILLLEAQITLSRPGAPPFHFLRGRSPHRVFQLSDEPLSIGHHPLVFYAAIAGISQISNFALFAAGFRYYGATTSWPFPPFFMRSSRRSLERLLDPLEASRMGSPLLASRVGYWMKPASARAQEDDAKPLVFAHGISGTFVTVPFLLALAATTGRAVFLPELPYISLRLSPPSAILTRLEYVAAVRRMLWAHGFGLTSLEADEDDEDYDEKVEDEEWRRAKAIVVAHSFGSGAAAWLLRDAPDIVAGTVLIDPMSFLLFGSDTSRNFFRSKCRTAGERFFRYFAVERGINHFLSRHLRWSDSVLFAPSPPAPLPPLVVDALVPKCAKEPLEPPFDVPFYAPWVTPLPHGPVPSVVFLSENDCILPVRKMRAYLEAAGFSTGAAPPASAPAPPSENGKLIEHKVEGAQEEEPDVEAASENGSPASSAPSSPSPSPTSGFPSLHIMPRFEHGAILSPALLVFSSGREWVRRVARAIDEIEKAAERWERMEV</sequence>
<proteinExistence type="predicted"/>
<evidence type="ECO:0008006" key="4">
    <source>
        <dbReference type="Google" id="ProtNLM"/>
    </source>
</evidence>
<dbReference type="Gene3D" id="3.40.50.1820">
    <property type="entry name" value="alpha/beta hydrolase"/>
    <property type="match status" value="1"/>
</dbReference>
<name>A0AAV5GT76_9BASI</name>
<evidence type="ECO:0000313" key="3">
    <source>
        <dbReference type="Proteomes" id="UP001342314"/>
    </source>
</evidence>
<dbReference type="InterPro" id="IPR029058">
    <property type="entry name" value="AB_hydrolase_fold"/>
</dbReference>
<dbReference type="PANTHER" id="PTHR37471:SF1">
    <property type="entry name" value="AB HYDROLASE-1 DOMAIN-CONTAINING PROTEIN"/>
    <property type="match status" value="1"/>
</dbReference>
<evidence type="ECO:0000313" key="2">
    <source>
        <dbReference type="EMBL" id="GJN92227.1"/>
    </source>
</evidence>
<evidence type="ECO:0000256" key="1">
    <source>
        <dbReference type="SAM" id="MobiDB-lite"/>
    </source>
</evidence>
<reference evidence="2 3" key="1">
    <citation type="submission" date="2021-12" db="EMBL/GenBank/DDBJ databases">
        <title>High titer production of polyol ester of fatty acids by Rhodotorula paludigena BS15 towards product separation-free biomass refinery.</title>
        <authorList>
            <person name="Mano J."/>
            <person name="Ono H."/>
            <person name="Tanaka T."/>
            <person name="Naito K."/>
            <person name="Sushida H."/>
            <person name="Ike M."/>
            <person name="Tokuyasu K."/>
            <person name="Kitaoka M."/>
        </authorList>
    </citation>
    <scope>NUCLEOTIDE SEQUENCE [LARGE SCALE GENOMIC DNA]</scope>
    <source>
        <strain evidence="2 3">BS15</strain>
    </source>
</reference>
<accession>A0AAV5GT76</accession>
<dbReference type="Proteomes" id="UP001342314">
    <property type="component" value="Unassembled WGS sequence"/>
</dbReference>
<dbReference type="AlphaFoldDB" id="A0AAV5GT76"/>
<dbReference type="SUPFAM" id="SSF53474">
    <property type="entry name" value="alpha/beta-Hydrolases"/>
    <property type="match status" value="1"/>
</dbReference>
<gene>
    <name evidence="2" type="ORF">Rhopal_005257-T1</name>
</gene>
<feature type="region of interest" description="Disordered" evidence="1">
    <location>
        <begin position="610"/>
        <end position="647"/>
    </location>
</feature>
<feature type="compositionally biased region" description="Low complexity" evidence="1">
    <location>
        <begin position="622"/>
        <end position="646"/>
    </location>
</feature>
<feature type="compositionally biased region" description="Acidic residues" evidence="1">
    <location>
        <begin position="612"/>
        <end position="621"/>
    </location>
</feature>
<protein>
    <recommendedName>
        <fullName evidence="4">Proteophosphoglycan ppg4</fullName>
    </recommendedName>
</protein>
<keyword evidence="3" id="KW-1185">Reference proteome</keyword>
<dbReference type="EMBL" id="BQKY01000010">
    <property type="protein sequence ID" value="GJN92227.1"/>
    <property type="molecule type" value="Genomic_DNA"/>
</dbReference>
<organism evidence="2 3">
    <name type="scientific">Rhodotorula paludigena</name>
    <dbReference type="NCBI Taxonomy" id="86838"/>
    <lineage>
        <taxon>Eukaryota</taxon>
        <taxon>Fungi</taxon>
        <taxon>Dikarya</taxon>
        <taxon>Basidiomycota</taxon>
        <taxon>Pucciniomycotina</taxon>
        <taxon>Microbotryomycetes</taxon>
        <taxon>Sporidiobolales</taxon>
        <taxon>Sporidiobolaceae</taxon>
        <taxon>Rhodotorula</taxon>
    </lineage>
</organism>